<dbReference type="SFLD" id="SFLDS00001">
    <property type="entry name" value="Enolase"/>
    <property type="match status" value="1"/>
</dbReference>
<gene>
    <name evidence="4" type="ORF">GCM10009759_51930</name>
</gene>
<organism evidence="4 5">
    <name type="scientific">Kitasatospora saccharophila</name>
    <dbReference type="NCBI Taxonomy" id="407973"/>
    <lineage>
        <taxon>Bacteria</taxon>
        <taxon>Bacillati</taxon>
        <taxon>Actinomycetota</taxon>
        <taxon>Actinomycetes</taxon>
        <taxon>Kitasatosporales</taxon>
        <taxon>Streptomycetaceae</taxon>
        <taxon>Kitasatospora</taxon>
    </lineage>
</organism>
<comment type="caution">
    <text evidence="4">The sequence shown here is derived from an EMBL/GenBank/DDBJ whole genome shotgun (WGS) entry which is preliminary data.</text>
</comment>
<feature type="domain" description="Enolase C-terminal" evidence="3">
    <location>
        <begin position="144"/>
        <end position="348"/>
    </location>
</feature>
<dbReference type="PANTHER" id="PTHR48080">
    <property type="entry name" value="D-GALACTONATE DEHYDRATASE-RELATED"/>
    <property type="match status" value="1"/>
</dbReference>
<dbReference type="SUPFAM" id="SSF51604">
    <property type="entry name" value="Enolase C-terminal domain-like"/>
    <property type="match status" value="1"/>
</dbReference>
<dbReference type="InterPro" id="IPR029017">
    <property type="entry name" value="Enolase-like_N"/>
</dbReference>
<dbReference type="Proteomes" id="UP001500897">
    <property type="component" value="Unassembled WGS sequence"/>
</dbReference>
<reference evidence="5" key="1">
    <citation type="journal article" date="2019" name="Int. J. Syst. Evol. Microbiol.">
        <title>The Global Catalogue of Microorganisms (GCM) 10K type strain sequencing project: providing services to taxonomists for standard genome sequencing and annotation.</title>
        <authorList>
            <consortium name="The Broad Institute Genomics Platform"/>
            <consortium name="The Broad Institute Genome Sequencing Center for Infectious Disease"/>
            <person name="Wu L."/>
            <person name="Ma J."/>
        </authorList>
    </citation>
    <scope>NUCLEOTIDE SEQUENCE [LARGE SCALE GENOMIC DNA]</scope>
    <source>
        <strain evidence="5">JCM 14559</strain>
    </source>
</reference>
<dbReference type="Pfam" id="PF13378">
    <property type="entry name" value="MR_MLE_C"/>
    <property type="match status" value="1"/>
</dbReference>
<sequence length="351" mass="37534">MLMDVTIDKVETMLVGAGAAAGDDTVFVTVHGGGQTGWYGPVSEPVGRAVDVLSHAAIGHLVTDHDGHRARLQVAAGGLVGSVAEWAVGAVDCALWDLHGRLADQPVADLLAPAASRTSVPAYASWLRLDLSGPPAPGALTQVADEGWAFTKWGLRRRPDSTTATEASHLLQSVDRAAEILGNGFAVDAVGTWSPELAAAFAKRFDNPALTWLEDPLPEHYLRIYHRLANAGLPVAVGERLRPDEDLPMLFDQVRPKALTIDVVGCGGLTRAVEIVAAARKVGIPVYPHGRSMVPGIHLAAAFPDAVPAVEYRRQWEPRRQTLYAEPWTPEHGHLPSPRTPGLGTQPRRPQ</sequence>
<proteinExistence type="predicted"/>
<evidence type="ECO:0000259" key="2">
    <source>
        <dbReference type="Pfam" id="PF02746"/>
    </source>
</evidence>
<dbReference type="InterPro" id="IPR036849">
    <property type="entry name" value="Enolase-like_C_sf"/>
</dbReference>
<evidence type="ECO:0000313" key="4">
    <source>
        <dbReference type="EMBL" id="GAA2110547.1"/>
    </source>
</evidence>
<dbReference type="InterPro" id="IPR034593">
    <property type="entry name" value="DgoD-like"/>
</dbReference>
<evidence type="ECO:0000256" key="1">
    <source>
        <dbReference type="SAM" id="MobiDB-lite"/>
    </source>
</evidence>
<dbReference type="SUPFAM" id="SSF54826">
    <property type="entry name" value="Enolase N-terminal domain-like"/>
    <property type="match status" value="1"/>
</dbReference>
<feature type="region of interest" description="Disordered" evidence="1">
    <location>
        <begin position="323"/>
        <end position="351"/>
    </location>
</feature>
<name>A0ABP5J1S3_9ACTN</name>
<dbReference type="InterPro" id="IPR029065">
    <property type="entry name" value="Enolase_C-like"/>
</dbReference>
<dbReference type="Gene3D" id="3.30.390.10">
    <property type="entry name" value="Enolase-like, N-terminal domain"/>
    <property type="match status" value="1"/>
</dbReference>
<evidence type="ECO:0000313" key="5">
    <source>
        <dbReference type="Proteomes" id="UP001500897"/>
    </source>
</evidence>
<dbReference type="Gene3D" id="3.20.20.120">
    <property type="entry name" value="Enolase-like C-terminal domain"/>
    <property type="match status" value="1"/>
</dbReference>
<protein>
    <submittedName>
        <fullName evidence="4">Enolase C-terminal domain-like protein</fullName>
    </submittedName>
</protein>
<dbReference type="InterPro" id="IPR013341">
    <property type="entry name" value="Mandelate_racemase_N_dom"/>
</dbReference>
<keyword evidence="5" id="KW-1185">Reference proteome</keyword>
<feature type="domain" description="Mandelate racemase/muconate lactonizing enzyme N-terminal" evidence="2">
    <location>
        <begin position="23"/>
        <end position="111"/>
    </location>
</feature>
<dbReference type="EMBL" id="BAAANS010000039">
    <property type="protein sequence ID" value="GAA2110547.1"/>
    <property type="molecule type" value="Genomic_DNA"/>
</dbReference>
<evidence type="ECO:0000259" key="3">
    <source>
        <dbReference type="Pfam" id="PF13378"/>
    </source>
</evidence>
<dbReference type="Pfam" id="PF02746">
    <property type="entry name" value="MR_MLE_N"/>
    <property type="match status" value="1"/>
</dbReference>
<accession>A0ABP5J1S3</accession>